<dbReference type="EMBL" id="MT143723">
    <property type="protein sequence ID" value="QJB01667.1"/>
    <property type="molecule type" value="Genomic_DNA"/>
</dbReference>
<protein>
    <submittedName>
        <fullName evidence="1">Uncharacterized protein</fullName>
    </submittedName>
</protein>
<gene>
    <name evidence="1" type="ORF">MM171B02177_0003</name>
</gene>
<name>A0A6M3M218_9ZZZZ</name>
<accession>A0A6M3M218</accession>
<reference evidence="1" key="1">
    <citation type="submission" date="2020-03" db="EMBL/GenBank/DDBJ databases">
        <title>The deep terrestrial virosphere.</title>
        <authorList>
            <person name="Holmfeldt K."/>
            <person name="Nilsson E."/>
            <person name="Simone D."/>
            <person name="Lopez-Fernandez M."/>
            <person name="Wu X."/>
            <person name="de Brujin I."/>
            <person name="Lundin D."/>
            <person name="Andersson A."/>
            <person name="Bertilsson S."/>
            <person name="Dopson M."/>
        </authorList>
    </citation>
    <scope>NUCLEOTIDE SEQUENCE</scope>
    <source>
        <strain evidence="1">MM171B02177</strain>
    </source>
</reference>
<dbReference type="AlphaFoldDB" id="A0A6M3M218"/>
<evidence type="ECO:0000313" key="1">
    <source>
        <dbReference type="EMBL" id="QJB01667.1"/>
    </source>
</evidence>
<organism evidence="1">
    <name type="scientific">viral metagenome</name>
    <dbReference type="NCBI Taxonomy" id="1070528"/>
    <lineage>
        <taxon>unclassified sequences</taxon>
        <taxon>metagenomes</taxon>
        <taxon>organismal metagenomes</taxon>
    </lineage>
</organism>
<proteinExistence type="predicted"/>
<sequence>MTKMIVDIPKEYDKMLGHLKAEKEFSSKADVVVKIIETFFDRNVELE</sequence>